<accession>A0AA42AYG8</accession>
<gene>
    <name evidence="1" type="ORF">MKW94_028107</name>
</gene>
<dbReference type="PANTHER" id="PTHR47475">
    <property type="entry name" value="CHROMOSOME TRANSMISSION FIDELITY PROTEIN 8"/>
    <property type="match status" value="1"/>
</dbReference>
<dbReference type="AlphaFoldDB" id="A0AA42AYG8"/>
<evidence type="ECO:0000313" key="1">
    <source>
        <dbReference type="EMBL" id="MCL7043756.1"/>
    </source>
</evidence>
<sequence length="131" mass="14908">MKIELKCSCGDGNCPEWAIVKLQGMIEVQPCFKDCIQNLEIGILCRTSSEMKLKKPYLVLKKKRTILDPIPDEEEETGKPNSLKTETNLEIIGIIRHRILFKTRPKPLISKPEVFVKEKKKASTTAVPMVQ</sequence>
<dbReference type="Pfam" id="PF09696">
    <property type="entry name" value="Ctf8"/>
    <property type="match status" value="1"/>
</dbReference>
<reference evidence="1" key="1">
    <citation type="submission" date="2022-03" db="EMBL/GenBank/DDBJ databases">
        <title>A functionally conserved STORR gene fusion in Papaver species that diverged 16.8 million years ago.</title>
        <authorList>
            <person name="Catania T."/>
        </authorList>
    </citation>
    <scope>NUCLEOTIDE SEQUENCE</scope>
    <source>
        <strain evidence="1">S-191538</strain>
    </source>
</reference>
<organism evidence="1 2">
    <name type="scientific">Papaver nudicaule</name>
    <name type="common">Iceland poppy</name>
    <dbReference type="NCBI Taxonomy" id="74823"/>
    <lineage>
        <taxon>Eukaryota</taxon>
        <taxon>Viridiplantae</taxon>
        <taxon>Streptophyta</taxon>
        <taxon>Embryophyta</taxon>
        <taxon>Tracheophyta</taxon>
        <taxon>Spermatophyta</taxon>
        <taxon>Magnoliopsida</taxon>
        <taxon>Ranunculales</taxon>
        <taxon>Papaveraceae</taxon>
        <taxon>Papaveroideae</taxon>
        <taxon>Papaver</taxon>
    </lineage>
</organism>
<protein>
    <submittedName>
        <fullName evidence="1">Uncharacterized protein</fullName>
    </submittedName>
</protein>
<comment type="caution">
    <text evidence="1">The sequence shown here is derived from an EMBL/GenBank/DDBJ whole genome shotgun (WGS) entry which is preliminary data.</text>
</comment>
<dbReference type="InterPro" id="IPR018607">
    <property type="entry name" value="Ctf8"/>
</dbReference>
<name>A0AA42AYG8_PAPNU</name>
<dbReference type="GO" id="GO:0007064">
    <property type="term" value="P:mitotic sister chromatid cohesion"/>
    <property type="evidence" value="ECO:0007669"/>
    <property type="project" value="InterPro"/>
</dbReference>
<dbReference type="Proteomes" id="UP001177140">
    <property type="component" value="Unassembled WGS sequence"/>
</dbReference>
<evidence type="ECO:0000313" key="2">
    <source>
        <dbReference type="Proteomes" id="UP001177140"/>
    </source>
</evidence>
<keyword evidence="2" id="KW-1185">Reference proteome</keyword>
<dbReference type="PANTHER" id="PTHR47475:SF2">
    <property type="entry name" value="CHROMOSOME TRANSMISSION FIDELITY PROTEIN 8"/>
    <property type="match status" value="1"/>
</dbReference>
<dbReference type="EMBL" id="JAJJMA010250073">
    <property type="protein sequence ID" value="MCL7043756.1"/>
    <property type="molecule type" value="Genomic_DNA"/>
</dbReference>
<proteinExistence type="predicted"/>
<dbReference type="GO" id="GO:0031390">
    <property type="term" value="C:Ctf18 RFC-like complex"/>
    <property type="evidence" value="ECO:0007669"/>
    <property type="project" value="InterPro"/>
</dbReference>